<evidence type="ECO:0000313" key="1">
    <source>
        <dbReference type="EMBL" id="KAI0060302.1"/>
    </source>
</evidence>
<sequence length="327" mass="37165">MTEALFRKPEDLSSYNHLIPFQSCLRLKILETEGRQLEEPADFFNRDRVYQRNILPWPSMYMISISGRCGLTTVDVGSVSLKYVKWEPLWPSDLPATVNADLYDGRSVLRCDAVFGFANHSNPSDALARRRGGLHEGELGRDESESPDCRSVLRPDGAAHSHDGLLAWIHWHLCVRASRSELRLLIPRILRPIDRRSCLKSRILSRLASSLCTWLQSHINARSHFKFIRESESPTPRLYELGQFLSLLRNFYSSVICQARVGAAIRGPPPFRSTIESRLLQRRGRDLTRSSTASTCKGEFSVIQRAAFVSCPYSRPFAPIHMPVVLT</sequence>
<keyword evidence="2" id="KW-1185">Reference proteome</keyword>
<name>A0ACB8SVT8_9AGAM</name>
<proteinExistence type="predicted"/>
<accession>A0ACB8SVT8</accession>
<gene>
    <name evidence="1" type="ORF">BV25DRAFT_975541</name>
</gene>
<organism evidence="1 2">
    <name type="scientific">Artomyces pyxidatus</name>
    <dbReference type="NCBI Taxonomy" id="48021"/>
    <lineage>
        <taxon>Eukaryota</taxon>
        <taxon>Fungi</taxon>
        <taxon>Dikarya</taxon>
        <taxon>Basidiomycota</taxon>
        <taxon>Agaricomycotina</taxon>
        <taxon>Agaricomycetes</taxon>
        <taxon>Russulales</taxon>
        <taxon>Auriscalpiaceae</taxon>
        <taxon>Artomyces</taxon>
    </lineage>
</organism>
<reference evidence="1" key="2">
    <citation type="journal article" date="2022" name="New Phytol.">
        <title>Evolutionary transition to the ectomycorrhizal habit in the genomes of a hyperdiverse lineage of mushroom-forming fungi.</title>
        <authorList>
            <person name="Looney B."/>
            <person name="Miyauchi S."/>
            <person name="Morin E."/>
            <person name="Drula E."/>
            <person name="Courty P.E."/>
            <person name="Kohler A."/>
            <person name="Kuo A."/>
            <person name="LaButti K."/>
            <person name="Pangilinan J."/>
            <person name="Lipzen A."/>
            <person name="Riley R."/>
            <person name="Andreopoulos W."/>
            <person name="He G."/>
            <person name="Johnson J."/>
            <person name="Nolan M."/>
            <person name="Tritt A."/>
            <person name="Barry K.W."/>
            <person name="Grigoriev I.V."/>
            <person name="Nagy L.G."/>
            <person name="Hibbett D."/>
            <person name="Henrissat B."/>
            <person name="Matheny P.B."/>
            <person name="Labbe J."/>
            <person name="Martin F.M."/>
        </authorList>
    </citation>
    <scope>NUCLEOTIDE SEQUENCE</scope>
    <source>
        <strain evidence="1">HHB10654</strain>
    </source>
</reference>
<protein>
    <submittedName>
        <fullName evidence="1">Uncharacterized protein</fullName>
    </submittedName>
</protein>
<comment type="caution">
    <text evidence="1">The sequence shown here is derived from an EMBL/GenBank/DDBJ whole genome shotgun (WGS) entry which is preliminary data.</text>
</comment>
<reference evidence="1" key="1">
    <citation type="submission" date="2021-03" db="EMBL/GenBank/DDBJ databases">
        <authorList>
            <consortium name="DOE Joint Genome Institute"/>
            <person name="Ahrendt S."/>
            <person name="Looney B.P."/>
            <person name="Miyauchi S."/>
            <person name="Morin E."/>
            <person name="Drula E."/>
            <person name="Courty P.E."/>
            <person name="Chicoki N."/>
            <person name="Fauchery L."/>
            <person name="Kohler A."/>
            <person name="Kuo A."/>
            <person name="Labutti K."/>
            <person name="Pangilinan J."/>
            <person name="Lipzen A."/>
            <person name="Riley R."/>
            <person name="Andreopoulos W."/>
            <person name="He G."/>
            <person name="Johnson J."/>
            <person name="Barry K.W."/>
            <person name="Grigoriev I.V."/>
            <person name="Nagy L."/>
            <person name="Hibbett D."/>
            <person name="Henrissat B."/>
            <person name="Matheny P.B."/>
            <person name="Labbe J."/>
            <person name="Martin F."/>
        </authorList>
    </citation>
    <scope>NUCLEOTIDE SEQUENCE</scope>
    <source>
        <strain evidence="1">HHB10654</strain>
    </source>
</reference>
<dbReference type="Proteomes" id="UP000814140">
    <property type="component" value="Unassembled WGS sequence"/>
</dbReference>
<dbReference type="EMBL" id="MU277220">
    <property type="protein sequence ID" value="KAI0060302.1"/>
    <property type="molecule type" value="Genomic_DNA"/>
</dbReference>
<evidence type="ECO:0000313" key="2">
    <source>
        <dbReference type="Proteomes" id="UP000814140"/>
    </source>
</evidence>